<dbReference type="Gene3D" id="3.40.50.300">
    <property type="entry name" value="P-loop containing nucleotide triphosphate hydrolases"/>
    <property type="match status" value="1"/>
</dbReference>
<dbReference type="PANTHER" id="PTHR13696:SF52">
    <property type="entry name" value="PARA FAMILY PROTEIN CT_582"/>
    <property type="match status" value="1"/>
</dbReference>
<name>A0A2P1P9X4_9RICK</name>
<comment type="function">
    <text evidence="1">Involved in chromosome partition. Localize to both poles of the predivisional cell following completion of DNA replication.</text>
</comment>
<proteinExistence type="predicted"/>
<dbReference type="SUPFAM" id="SSF52540">
    <property type="entry name" value="P-loop containing nucleoside triphosphate hydrolases"/>
    <property type="match status" value="1"/>
</dbReference>
<dbReference type="EMBL" id="CP027845">
    <property type="protein sequence ID" value="AVP88067.1"/>
    <property type="molecule type" value="Genomic_DNA"/>
</dbReference>
<dbReference type="PANTHER" id="PTHR13696">
    <property type="entry name" value="P-LOOP CONTAINING NUCLEOSIDE TRIPHOSPHATE HYDROLASE"/>
    <property type="match status" value="1"/>
</dbReference>
<feature type="domain" description="AAA" evidence="3">
    <location>
        <begin position="4"/>
        <end position="177"/>
    </location>
</feature>
<dbReference type="CDD" id="cd02042">
    <property type="entry name" value="ParAB_family"/>
    <property type="match status" value="1"/>
</dbReference>
<protein>
    <recommendedName>
        <fullName evidence="2">Chromosome partitioning protein ParA</fullName>
    </recommendedName>
</protein>
<dbReference type="Pfam" id="PF13614">
    <property type="entry name" value="AAA_31"/>
    <property type="match status" value="1"/>
</dbReference>
<dbReference type="FunFam" id="3.40.50.300:FF:000285">
    <property type="entry name" value="Sporulation initiation inhibitor Soj"/>
    <property type="match status" value="1"/>
</dbReference>
<dbReference type="AlphaFoldDB" id="A0A2P1P9X4"/>
<evidence type="ECO:0000256" key="2">
    <source>
        <dbReference type="ARBA" id="ARBA00074747"/>
    </source>
</evidence>
<dbReference type="InterPro" id="IPR050678">
    <property type="entry name" value="DNA_Partitioning_ATPase"/>
</dbReference>
<evidence type="ECO:0000256" key="1">
    <source>
        <dbReference type="ARBA" id="ARBA00057242"/>
    </source>
</evidence>
<gene>
    <name evidence="4" type="ORF">phytr_11420</name>
</gene>
<dbReference type="InterPro" id="IPR027417">
    <property type="entry name" value="P-loop_NTPase"/>
</dbReference>
<evidence type="ECO:0000259" key="3">
    <source>
        <dbReference type="Pfam" id="PF13614"/>
    </source>
</evidence>
<evidence type="ECO:0000313" key="4">
    <source>
        <dbReference type="EMBL" id="AVP88067.1"/>
    </source>
</evidence>
<dbReference type="OrthoDB" id="9815116at2"/>
<reference evidence="4 5" key="1">
    <citation type="submission" date="2018-03" db="EMBL/GenBank/DDBJ databases">
        <title>A gene transfer event suggests a long-term partnership between eustigmatophyte algae and a novel lineage of endosymbiotic bacteria.</title>
        <authorList>
            <person name="Yurchenko T."/>
            <person name="Sevcikova T."/>
            <person name="Pribyl P."/>
            <person name="El Karkouri K."/>
            <person name="Klimes V."/>
            <person name="Amaral R."/>
            <person name="Zbrankova V."/>
            <person name="Kim E."/>
            <person name="Raoult D."/>
            <person name="Santos L.M.A."/>
            <person name="Elias M."/>
        </authorList>
    </citation>
    <scope>NUCLEOTIDE SEQUENCE [LARGE SCALE GENOMIC DNA]</scope>
    <source>
        <strain evidence="4">CCALA 838</strain>
    </source>
</reference>
<dbReference type="InterPro" id="IPR025669">
    <property type="entry name" value="AAA_dom"/>
</dbReference>
<keyword evidence="5" id="KW-1185">Reference proteome</keyword>
<organism evidence="4 5">
    <name type="scientific">Candidatus Phycorickettsia trachydisci</name>
    <dbReference type="NCBI Taxonomy" id="2115978"/>
    <lineage>
        <taxon>Bacteria</taxon>
        <taxon>Pseudomonadati</taxon>
        <taxon>Pseudomonadota</taxon>
        <taxon>Alphaproteobacteria</taxon>
        <taxon>Rickettsiales</taxon>
        <taxon>Rickettsiaceae</taxon>
        <taxon>Candidatus Phycorickettsia</taxon>
    </lineage>
</organism>
<dbReference type="KEGG" id="ptc:phytr_11420"/>
<sequence length="252" mass="27510">MSKKIIAVVNQKGGVGKTTTAVNVAAALSIIGKKTLLVDFDPQGNASSSLGNSLADRSVTVYNLLTGNTTLEEILTKTNFELLDLLPANVNLAALDIELQSLRNREYIFKDKIANTDHEYVIIDCPPSLGMIAINALVAATDILVPMQCEFLALEGLSHLLEIIKIIKAKFNPSLNIMGILLTMYDKRNKLTELVEQDVRNCLGKLVFNTVIPRNVKLSEAPSYGKPAIIYDHRCSGSVAYMHLVKEILGSI</sequence>
<dbReference type="Proteomes" id="UP000241762">
    <property type="component" value="Chromosome"/>
</dbReference>
<evidence type="ECO:0000313" key="5">
    <source>
        <dbReference type="Proteomes" id="UP000241762"/>
    </source>
</evidence>
<accession>A0A2P1P9X4</accession>
<dbReference type="RefSeq" id="WP_106874884.1">
    <property type="nucleotide sequence ID" value="NZ_CP027845.1"/>
</dbReference>